<dbReference type="OrthoDB" id="197432at2759"/>
<dbReference type="AlphaFoldDB" id="A0A8S3YHV8"/>
<keyword evidence="3" id="KW-1185">Reference proteome</keyword>
<evidence type="ECO:0000313" key="3">
    <source>
        <dbReference type="Proteomes" id="UP000678393"/>
    </source>
</evidence>
<dbReference type="EMBL" id="CAJHNH020000052">
    <property type="protein sequence ID" value="CAG5114902.1"/>
    <property type="molecule type" value="Genomic_DNA"/>
</dbReference>
<evidence type="ECO:0000256" key="1">
    <source>
        <dbReference type="SAM" id="Phobius"/>
    </source>
</evidence>
<dbReference type="PANTHER" id="PTHR16214:SF3">
    <property type="entry name" value="TRANSMEMBRANE PROTEIN 260"/>
    <property type="match status" value="1"/>
</dbReference>
<dbReference type="Proteomes" id="UP000678393">
    <property type="component" value="Unassembled WGS sequence"/>
</dbReference>
<proteinExistence type="predicted"/>
<evidence type="ECO:0008006" key="4">
    <source>
        <dbReference type="Google" id="ProtNLM"/>
    </source>
</evidence>
<comment type="caution">
    <text evidence="2">The sequence shown here is derived from an EMBL/GenBank/DDBJ whole genome shotgun (WGS) entry which is preliminary data.</text>
</comment>
<feature type="transmembrane region" description="Helical" evidence="1">
    <location>
        <begin position="78"/>
        <end position="99"/>
    </location>
</feature>
<feature type="transmembrane region" description="Helical" evidence="1">
    <location>
        <begin position="53"/>
        <end position="71"/>
    </location>
</feature>
<protein>
    <recommendedName>
        <fullName evidence="4">Transmembrane protein 260</fullName>
    </recommendedName>
</protein>
<evidence type="ECO:0000313" key="2">
    <source>
        <dbReference type="EMBL" id="CAG5114902.1"/>
    </source>
</evidence>
<organism evidence="2 3">
    <name type="scientific">Candidula unifasciata</name>
    <dbReference type="NCBI Taxonomy" id="100452"/>
    <lineage>
        <taxon>Eukaryota</taxon>
        <taxon>Metazoa</taxon>
        <taxon>Spiralia</taxon>
        <taxon>Lophotrochozoa</taxon>
        <taxon>Mollusca</taxon>
        <taxon>Gastropoda</taxon>
        <taxon>Heterobranchia</taxon>
        <taxon>Euthyneura</taxon>
        <taxon>Panpulmonata</taxon>
        <taxon>Eupulmonata</taxon>
        <taxon>Stylommatophora</taxon>
        <taxon>Helicina</taxon>
        <taxon>Helicoidea</taxon>
        <taxon>Geomitridae</taxon>
        <taxon>Candidula</taxon>
    </lineage>
</organism>
<keyword evidence="1" id="KW-0812">Transmembrane</keyword>
<gene>
    <name evidence="2" type="ORF">CUNI_LOCUS460</name>
</gene>
<keyword evidence="1" id="KW-1133">Transmembrane helix</keyword>
<keyword evidence="1" id="KW-0472">Membrane</keyword>
<dbReference type="PANTHER" id="PTHR16214">
    <property type="entry name" value="TRANSMEMBRANE PROTEIN 260"/>
    <property type="match status" value="1"/>
</dbReference>
<dbReference type="Pfam" id="PF11028">
    <property type="entry name" value="TMEM260-like"/>
    <property type="match status" value="1"/>
</dbReference>
<reference evidence="2" key="1">
    <citation type="submission" date="2021-04" db="EMBL/GenBank/DDBJ databases">
        <authorList>
            <consortium name="Molecular Ecology Group"/>
        </authorList>
    </citation>
    <scope>NUCLEOTIDE SEQUENCE</scope>
</reference>
<feature type="transmembrane region" description="Helical" evidence="1">
    <location>
        <begin position="119"/>
        <end position="141"/>
    </location>
</feature>
<feature type="transmembrane region" description="Helical" evidence="1">
    <location>
        <begin position="198"/>
        <end position="217"/>
    </location>
</feature>
<sequence>MGADNKETVAAFVVLTATFAVYLKCLHPSLPGGDSGELIVAAYEVGVAHPPGYPLFTLLSQLFICCIPVGSVAWKVNLLSACCGALCAFVVYLLIYRLTVSHSSSLLGACLFSFSRLTWTWSVSAEVFSLNNLLVACLMLVAVKFDGAEQESLVQWALMGSFVCGLCLSNQHTSVVYVAVMVPWALYRLWKNQHLTPAVIVKLTVALMCGLLPYIYLPVAAHMHIARWTWGDQRTLMGFLTHLLRMEYGTWDLLKNHTGQGLFPGLFSVTYASHCATHLTCFPTVADTRQTWLLLCFTSRWLKKLFSHCCRYKTNMVVVMFYIMLFLYLVFFCWRANLDIKDPLLFRVVERFWMQADLVVIVLASVTFSDICRIIGNSWNIDRLPLDMILVLAVIGSHLSNKQLWNTCDHSSNFVVHDFAVQTLQTFPSQAIVLTKGDLPSNSFRYFHLCENIRPDLTVFDQEMLTYEWSLPMTGSFYPGIMFPGDLLQIYSGLRPDNRVAFRFKDLIDANYESHPIFACIGIQDHEPSWKESYILWPFGSCWQIIRKGTVLDISTWTSITSHLADQWKYPWTSANDGTWEDIANSEMWNAKISTAYFYLELASSMPDGHKEVTLLLLESYKLFTRAIEKERSFPALWHRNYAILCERLQRVDTTLDRVMLLKKAIFHFKKYVHQAPDDTDSQNIRHAVATLEDYMNSLTRV</sequence>
<feature type="transmembrane region" description="Helical" evidence="1">
    <location>
        <begin position="312"/>
        <end position="332"/>
    </location>
</feature>
<feature type="transmembrane region" description="Helical" evidence="1">
    <location>
        <begin position="153"/>
        <end position="186"/>
    </location>
</feature>
<dbReference type="InterPro" id="IPR021280">
    <property type="entry name" value="TMEM260-like"/>
</dbReference>
<accession>A0A8S3YHV8</accession>
<dbReference type="InterPro" id="IPR052724">
    <property type="entry name" value="GT117_domain-containing"/>
</dbReference>
<name>A0A8S3YHV8_9EUPU</name>